<feature type="compositionally biased region" description="Basic and acidic residues" evidence="1">
    <location>
        <begin position="65"/>
        <end position="74"/>
    </location>
</feature>
<reference evidence="3" key="1">
    <citation type="submission" date="2023-08" db="EMBL/GenBank/DDBJ databases">
        <authorList>
            <person name="Alioto T."/>
            <person name="Alioto T."/>
            <person name="Gomez Garrido J."/>
        </authorList>
    </citation>
    <scope>NUCLEOTIDE SEQUENCE</scope>
</reference>
<evidence type="ECO:0000259" key="2">
    <source>
        <dbReference type="Pfam" id="PF15235"/>
    </source>
</evidence>
<feature type="compositionally biased region" description="Low complexity" evidence="1">
    <location>
        <begin position="14"/>
        <end position="30"/>
    </location>
</feature>
<keyword evidence="4" id="KW-1185">Reference proteome</keyword>
<feature type="domain" description="G protein-regulated inducer of neurite outgrowth C-terminal" evidence="2">
    <location>
        <begin position="564"/>
        <end position="633"/>
    </location>
</feature>
<feature type="region of interest" description="Disordered" evidence="1">
    <location>
        <begin position="313"/>
        <end position="338"/>
    </location>
</feature>
<sequence length="757" mass="81492">MARQGRPASESYQSVCYSGSPSVSLSSGSEIVGLDDEDDQAPIFSLSKSSMDVVMASGLPHKRDPAWARTDLRRSSSTNTHSEQNSVTLQQLHPQMWQHINAANSQQLCLSTQNVDMHSPPVLSERWITNMQRWSGCSTQSRSSTPDTIVWKEGNSCPSGLTQETACSAVIESPVFKPMSSPTTPSAFTSPLLTQTLAISSSSLLSAHQQKDVPETLLTSTSSPLPPNSPNLHYLTSTQDERSLENSMLAFTFPSPVPSYVSISEEGGAPSDAGSFVDDVIETLRSPGATQSLECGGVRSPVQVLSHLRHDSCLSSGLRSPGSSRLSDGGEMRSPMQTGYLLPNSCPPSEAQSPRGTLLSEGEEMRSPMQRFGHPTPDSCSSPELQSPGGTQFSFPKPISPMERQESGSGTLVCHLELPCPPAESLSPGQSRRLPLVYSLSDSQLGESCRCSSNLREGITNAPKVNVFRRGGAMTPNLGMVDAAVQTVFPLSSFWGMRNTSNSNMGSHSLLGSPPGSRLNLKSSVGSNSNLVSPSSSMFPVSSEEEGEGHEDDPTWETDSPMHNPERRRSCLKIQGEIRDKLRRRSSMKQVQWDEEGMTWDIHGASVDPVVLSTAIQKHLDLKNSPQPAKSPSKKKRRAPKPPLISNVVKAMTPELNPPGLIISSACMVEPESEDPPETEKEGRVLGKGSGTKEDSTEIVRRASKAEAFDGEEEEGCGEDSSSHAKSPTHGNGQGRKKSVIRSLRPGWCGGSRKVDD</sequence>
<organism evidence="3 4">
    <name type="scientific">Xyrichtys novacula</name>
    <name type="common">Pearly razorfish</name>
    <name type="synonym">Hemipteronotus novacula</name>
    <dbReference type="NCBI Taxonomy" id="13765"/>
    <lineage>
        <taxon>Eukaryota</taxon>
        <taxon>Metazoa</taxon>
        <taxon>Chordata</taxon>
        <taxon>Craniata</taxon>
        <taxon>Vertebrata</taxon>
        <taxon>Euteleostomi</taxon>
        <taxon>Actinopterygii</taxon>
        <taxon>Neopterygii</taxon>
        <taxon>Teleostei</taxon>
        <taxon>Neoteleostei</taxon>
        <taxon>Acanthomorphata</taxon>
        <taxon>Eupercaria</taxon>
        <taxon>Labriformes</taxon>
        <taxon>Labridae</taxon>
        <taxon>Xyrichtys</taxon>
    </lineage>
</organism>
<feature type="compositionally biased region" description="Polar residues" evidence="1">
    <location>
        <begin position="75"/>
        <end position="86"/>
    </location>
</feature>
<feature type="region of interest" description="Disordered" evidence="1">
    <location>
        <begin position="621"/>
        <end position="644"/>
    </location>
</feature>
<feature type="compositionally biased region" description="Polar residues" evidence="1">
    <location>
        <begin position="378"/>
        <end position="390"/>
    </location>
</feature>
<feature type="compositionally biased region" description="Acidic residues" evidence="1">
    <location>
        <begin position="709"/>
        <end position="718"/>
    </location>
</feature>
<name>A0AAV1H257_XYRNO</name>
<feature type="region of interest" description="Disordered" evidence="1">
    <location>
        <begin position="65"/>
        <end position="86"/>
    </location>
</feature>
<evidence type="ECO:0000313" key="4">
    <source>
        <dbReference type="Proteomes" id="UP001178508"/>
    </source>
</evidence>
<dbReference type="Pfam" id="PF15235">
    <property type="entry name" value="GRIN_C"/>
    <property type="match status" value="1"/>
</dbReference>
<feature type="region of interest" description="Disordered" evidence="1">
    <location>
        <begin position="210"/>
        <end position="232"/>
    </location>
</feature>
<feature type="region of interest" description="Disordered" evidence="1">
    <location>
        <begin position="506"/>
        <end position="570"/>
    </location>
</feature>
<gene>
    <name evidence="3" type="ORF">XNOV1_A012477</name>
</gene>
<evidence type="ECO:0000256" key="1">
    <source>
        <dbReference type="SAM" id="MobiDB-lite"/>
    </source>
</evidence>
<feature type="compositionally biased region" description="Low complexity" evidence="1">
    <location>
        <begin position="506"/>
        <end position="542"/>
    </location>
</feature>
<feature type="region of interest" description="Disordered" evidence="1">
    <location>
        <begin position="1"/>
        <end position="30"/>
    </location>
</feature>
<feature type="compositionally biased region" description="Acidic residues" evidence="1">
    <location>
        <begin position="543"/>
        <end position="556"/>
    </location>
</feature>
<evidence type="ECO:0000313" key="3">
    <source>
        <dbReference type="EMBL" id="CAJ1080037.1"/>
    </source>
</evidence>
<feature type="compositionally biased region" description="Low complexity" evidence="1">
    <location>
        <begin position="313"/>
        <end position="329"/>
    </location>
</feature>
<dbReference type="AlphaFoldDB" id="A0AAV1H257"/>
<dbReference type="EMBL" id="OY660882">
    <property type="protein sequence ID" value="CAJ1080037.1"/>
    <property type="molecule type" value="Genomic_DNA"/>
</dbReference>
<proteinExistence type="predicted"/>
<feature type="compositionally biased region" description="Basic and acidic residues" evidence="1">
    <location>
        <begin position="678"/>
        <end position="708"/>
    </location>
</feature>
<dbReference type="InterPro" id="IPR032745">
    <property type="entry name" value="GRIN_C"/>
</dbReference>
<protein>
    <submittedName>
        <fullName evidence="3">Mucin-12</fullName>
    </submittedName>
</protein>
<feature type="region of interest" description="Disordered" evidence="1">
    <location>
        <begin position="668"/>
        <end position="757"/>
    </location>
</feature>
<feature type="region of interest" description="Disordered" evidence="1">
    <location>
        <begin position="368"/>
        <end position="390"/>
    </location>
</feature>
<dbReference type="Proteomes" id="UP001178508">
    <property type="component" value="Chromosome 19"/>
</dbReference>
<accession>A0AAV1H257</accession>